<name>A0A174J244_9FIRM</name>
<proteinExistence type="predicted"/>
<dbReference type="Proteomes" id="UP000095602">
    <property type="component" value="Unassembled WGS sequence"/>
</dbReference>
<reference evidence="2 3" key="1">
    <citation type="submission" date="2015-09" db="EMBL/GenBank/DDBJ databases">
        <authorList>
            <consortium name="Pathogen Informatics"/>
        </authorList>
    </citation>
    <scope>NUCLEOTIDE SEQUENCE [LARGE SCALE GENOMIC DNA]</scope>
    <source>
        <strain evidence="2 3">2789STDY5834884</strain>
    </source>
</reference>
<dbReference type="RefSeq" id="WP_055273469.1">
    <property type="nucleotide sequence ID" value="NZ_CZAJ01000009.1"/>
</dbReference>
<evidence type="ECO:0000256" key="1">
    <source>
        <dbReference type="SAM" id="Phobius"/>
    </source>
</evidence>
<evidence type="ECO:0000313" key="3">
    <source>
        <dbReference type="Proteomes" id="UP000095602"/>
    </source>
</evidence>
<dbReference type="AlphaFoldDB" id="A0A174J244"/>
<protein>
    <submittedName>
        <fullName evidence="2">Uncharacterized protein</fullName>
    </submittedName>
</protein>
<organism evidence="2 3">
    <name type="scientific">Agathobacter rectalis</name>
    <dbReference type="NCBI Taxonomy" id="39491"/>
    <lineage>
        <taxon>Bacteria</taxon>
        <taxon>Bacillati</taxon>
        <taxon>Bacillota</taxon>
        <taxon>Clostridia</taxon>
        <taxon>Lachnospirales</taxon>
        <taxon>Lachnospiraceae</taxon>
        <taxon>Agathobacter</taxon>
    </lineage>
</organism>
<feature type="transmembrane region" description="Helical" evidence="1">
    <location>
        <begin position="12"/>
        <end position="35"/>
    </location>
</feature>
<evidence type="ECO:0000313" key="2">
    <source>
        <dbReference type="EMBL" id="CUO92346.1"/>
    </source>
</evidence>
<keyword evidence="1" id="KW-1133">Transmembrane helix</keyword>
<gene>
    <name evidence="2" type="ORF">ERS852497_01300</name>
</gene>
<dbReference type="EMBL" id="CZAJ01000009">
    <property type="protein sequence ID" value="CUO92346.1"/>
    <property type="molecule type" value="Genomic_DNA"/>
</dbReference>
<keyword evidence="1" id="KW-0812">Transmembrane</keyword>
<sequence>MRIVSSNVADIIFLIMTFGFPYGLSLLSAIVYIISAGGEYRLRRRETITFANGGFVYSYHDDRVGLSDAIFAFNVLYENISKYEYDDKTKILTLYGKIIGDTYENGELKTSDEYNEISLLDVYDFSVKQLLDENC</sequence>
<accession>A0A174J244</accession>
<keyword evidence="1" id="KW-0472">Membrane</keyword>